<dbReference type="SUPFAM" id="SSF53613">
    <property type="entry name" value="Ribokinase-like"/>
    <property type="match status" value="1"/>
</dbReference>
<dbReference type="GO" id="GO:0006796">
    <property type="term" value="P:phosphate-containing compound metabolic process"/>
    <property type="evidence" value="ECO:0007669"/>
    <property type="project" value="UniProtKB-ARBA"/>
</dbReference>
<sequence length="308" mass="32736">MYDLIVYGIAFADMVYADIPHLPEPGEEVYAGSFAFAGGAAYITAVAAARLGLKVALIAPFGNDAISRLLEEMLAREGVDTGLLFRAERPVYSITVAINHGGDRAFLSYQEGMDVEGLSLHAVHALEQVNAKWVHLGAGHRTAEVARVAKRQGMSISMDVGWDEAWLKSEELKSVIALADLFMPNLKEAQAITGSMEATRAAEQLGSIIPFVVVKLGPEGALLKLRSAVPQVVEAPRVDRVRDTTGAGDNFASGMLYGLIRGMDASEAVRVGNFCGSESTKGLGGNGTSPSLEALKDWLSVQESGATR</sequence>
<keyword evidence="3 4" id="KW-0418">Kinase</keyword>
<dbReference type="EMBL" id="JABBVZ010000019">
    <property type="protein sequence ID" value="NMP22269.1"/>
    <property type="molecule type" value="Genomic_DNA"/>
</dbReference>
<comment type="similarity">
    <text evidence="1 4">Belongs to the carbohydrate kinase PfkB family.</text>
</comment>
<evidence type="ECO:0000313" key="6">
    <source>
        <dbReference type="EMBL" id="NMP22269.1"/>
    </source>
</evidence>
<keyword evidence="7" id="KW-1185">Reference proteome</keyword>
<name>A0A7Y0L5J1_9FIRM</name>
<dbReference type="Proteomes" id="UP000533476">
    <property type="component" value="Unassembled WGS sequence"/>
</dbReference>
<feature type="domain" description="Carbohydrate kinase PfkB" evidence="5">
    <location>
        <begin position="4"/>
        <end position="287"/>
    </location>
</feature>
<dbReference type="GO" id="GO:0005829">
    <property type="term" value="C:cytosol"/>
    <property type="evidence" value="ECO:0007669"/>
    <property type="project" value="TreeGrafter"/>
</dbReference>
<reference evidence="6 7" key="1">
    <citation type="submission" date="2020-04" db="EMBL/GenBank/DDBJ databases">
        <authorList>
            <person name="Zhang R."/>
            <person name="Schippers A."/>
        </authorList>
    </citation>
    <scope>NUCLEOTIDE SEQUENCE [LARGE SCALE GENOMIC DNA]</scope>
    <source>
        <strain evidence="6 7">DSM 109850</strain>
    </source>
</reference>
<dbReference type="RefSeq" id="WP_169098407.1">
    <property type="nucleotide sequence ID" value="NZ_JABBVZ010000019.1"/>
</dbReference>
<dbReference type="Pfam" id="PF00294">
    <property type="entry name" value="PfkB"/>
    <property type="match status" value="1"/>
</dbReference>
<evidence type="ECO:0000256" key="1">
    <source>
        <dbReference type="ARBA" id="ARBA00010688"/>
    </source>
</evidence>
<dbReference type="AlphaFoldDB" id="A0A7Y0L5J1"/>
<dbReference type="InterPro" id="IPR002173">
    <property type="entry name" value="Carboh/pur_kinase_PfkB_CS"/>
</dbReference>
<evidence type="ECO:0000256" key="4">
    <source>
        <dbReference type="RuleBase" id="RU003704"/>
    </source>
</evidence>
<dbReference type="PRINTS" id="PR00990">
    <property type="entry name" value="RIBOKINASE"/>
</dbReference>
<evidence type="ECO:0000256" key="2">
    <source>
        <dbReference type="ARBA" id="ARBA00022679"/>
    </source>
</evidence>
<dbReference type="PANTHER" id="PTHR10584">
    <property type="entry name" value="SUGAR KINASE"/>
    <property type="match status" value="1"/>
</dbReference>
<dbReference type="InterPro" id="IPR029056">
    <property type="entry name" value="Ribokinase-like"/>
</dbReference>
<dbReference type="PROSITE" id="PS00584">
    <property type="entry name" value="PFKB_KINASES_2"/>
    <property type="match status" value="1"/>
</dbReference>
<dbReference type="InterPro" id="IPR002139">
    <property type="entry name" value="Ribo/fructo_kinase"/>
</dbReference>
<organism evidence="6 7">
    <name type="scientific">Sulfobacillus harzensis</name>
    <dbReference type="NCBI Taxonomy" id="2729629"/>
    <lineage>
        <taxon>Bacteria</taxon>
        <taxon>Bacillati</taxon>
        <taxon>Bacillota</taxon>
        <taxon>Clostridia</taxon>
        <taxon>Eubacteriales</taxon>
        <taxon>Clostridiales Family XVII. Incertae Sedis</taxon>
        <taxon>Sulfobacillus</taxon>
    </lineage>
</organism>
<keyword evidence="2 4" id="KW-0808">Transferase</keyword>
<evidence type="ECO:0000256" key="3">
    <source>
        <dbReference type="ARBA" id="ARBA00022777"/>
    </source>
</evidence>
<dbReference type="InterPro" id="IPR011611">
    <property type="entry name" value="PfkB_dom"/>
</dbReference>
<comment type="caution">
    <text evidence="6">The sequence shown here is derived from an EMBL/GenBank/DDBJ whole genome shotgun (WGS) entry which is preliminary data.</text>
</comment>
<proteinExistence type="inferred from homology"/>
<gene>
    <name evidence="6" type="ORF">HIJ39_07870</name>
</gene>
<evidence type="ECO:0000259" key="5">
    <source>
        <dbReference type="Pfam" id="PF00294"/>
    </source>
</evidence>
<dbReference type="GO" id="GO:0016301">
    <property type="term" value="F:kinase activity"/>
    <property type="evidence" value="ECO:0007669"/>
    <property type="project" value="UniProtKB-KW"/>
</dbReference>
<protein>
    <submittedName>
        <fullName evidence="6">Carbohydrate kinase family protein</fullName>
    </submittedName>
</protein>
<dbReference type="PANTHER" id="PTHR10584:SF166">
    <property type="entry name" value="RIBOKINASE"/>
    <property type="match status" value="1"/>
</dbReference>
<evidence type="ECO:0000313" key="7">
    <source>
        <dbReference type="Proteomes" id="UP000533476"/>
    </source>
</evidence>
<dbReference type="Gene3D" id="3.40.1190.20">
    <property type="match status" value="1"/>
</dbReference>
<accession>A0A7Y0L5J1</accession>